<dbReference type="RefSeq" id="XP_027201513.1">
    <property type="nucleotide sequence ID" value="XM_027345712.1"/>
</dbReference>
<dbReference type="GO" id="GO:0005783">
    <property type="term" value="C:endoplasmic reticulum"/>
    <property type="evidence" value="ECO:0007669"/>
    <property type="project" value="TreeGrafter"/>
</dbReference>
<dbReference type="Gene3D" id="3.30.40.10">
    <property type="entry name" value="Zinc/RING finger domain, C3HC4 (zinc finger)"/>
    <property type="match status" value="1"/>
</dbReference>
<protein>
    <submittedName>
        <fullName evidence="16">E3 ubiquitin-protein ligase AMFR-like</fullName>
    </submittedName>
</protein>
<dbReference type="PROSITE" id="PS51140">
    <property type="entry name" value="CUE"/>
    <property type="match status" value="1"/>
</dbReference>
<dbReference type="GO" id="GO:0000151">
    <property type="term" value="C:ubiquitin ligase complex"/>
    <property type="evidence" value="ECO:0007669"/>
    <property type="project" value="TreeGrafter"/>
</dbReference>
<name>A0A6P6Y7V7_DERPT</name>
<evidence type="ECO:0000313" key="16">
    <source>
        <dbReference type="RefSeq" id="XP_027201513.1"/>
    </source>
</evidence>
<sequence length="669" mass="76910">MPNFLDAPEILPLPSLQTYASISFLLLSCAVYYAFQVSSGLEPDWKLNEFLFIQTAVNNNNHNNNHNPHHQDLNDNIIITNQTNITDTGTNNHHHHHHHNNGTIESYDAINTLRNLFIDSSFKYLNDSIKLNELFKNQRFVTLYQVTNTMINQPLCVWTLINMSYCLLILFGKLIQKLVFGDLRSSEQQLLRDKFWNFLLYKFIFVFSVINVQHMNELLLWCAWFSVLGFMFLLTNLCKARYRFLANTPTISRLAHIKLLTLLISILISTLPLFIIGGIVGIHTSFSIGAFLLCEVSMLSLRALHCLILYIIHLWDLSRDSIWEKRTTIVYYIELIFDLSVLVIDFCHHIHMLSSGNIILSVSSVVILIQLRSIFTDIIRRIKKHRNYLQVLNLMERNFPAASRDELNDENNDCAICWDRMENARRLPCGHFFHTACLRSWLEQDTSCPTCRHSLRQQRDQTRANNNGNDRRGVAIPNIAGGTGFEDLANIANLAGLRPGNTRFFHFDGSRYATWLPSFSVEVTRPNIMDININASVTRNEQTFPDYAQQQIEYMGQQVLEWFPQFSLTSILDDLRNTRSVEVTIENILDGRLRPVTSSSSSSSTAATTSNSTNNNESEETTQLNQNDTNYNLFSIVGNQIAQEEEEDDDSESDNDLIEINDDGDYIDH</sequence>
<feature type="transmembrane region" description="Helical" evidence="12">
    <location>
        <begin position="195"/>
        <end position="212"/>
    </location>
</feature>
<organism evidence="15 16">
    <name type="scientific">Dermatophagoides pteronyssinus</name>
    <name type="common">European house dust mite</name>
    <dbReference type="NCBI Taxonomy" id="6956"/>
    <lineage>
        <taxon>Eukaryota</taxon>
        <taxon>Metazoa</taxon>
        <taxon>Ecdysozoa</taxon>
        <taxon>Arthropoda</taxon>
        <taxon>Chelicerata</taxon>
        <taxon>Arachnida</taxon>
        <taxon>Acari</taxon>
        <taxon>Acariformes</taxon>
        <taxon>Sarcoptiformes</taxon>
        <taxon>Astigmata</taxon>
        <taxon>Psoroptidia</taxon>
        <taxon>Analgoidea</taxon>
        <taxon>Pyroglyphidae</taxon>
        <taxon>Dermatophagoidinae</taxon>
        <taxon>Dermatophagoides</taxon>
    </lineage>
</organism>
<dbReference type="InterPro" id="IPR013083">
    <property type="entry name" value="Znf_RING/FYVE/PHD"/>
</dbReference>
<dbReference type="InterPro" id="IPR001841">
    <property type="entry name" value="Znf_RING"/>
</dbReference>
<dbReference type="GO" id="GO:0008270">
    <property type="term" value="F:zinc ion binding"/>
    <property type="evidence" value="ECO:0007669"/>
    <property type="project" value="UniProtKB-KW"/>
</dbReference>
<keyword evidence="7" id="KW-0862">Zinc</keyword>
<evidence type="ECO:0000256" key="9">
    <source>
        <dbReference type="ARBA" id="ARBA00023136"/>
    </source>
</evidence>
<dbReference type="PANTHER" id="PTHR15067">
    <property type="entry name" value="E3 UBIQUITIN-PROTEIN LIGASE RNF8"/>
    <property type="match status" value="1"/>
</dbReference>
<dbReference type="CDD" id="cd16455">
    <property type="entry name" value="RING-H2_AMFR"/>
    <property type="match status" value="1"/>
</dbReference>
<feature type="transmembrane region" description="Helical" evidence="12">
    <location>
        <begin position="357"/>
        <end position="375"/>
    </location>
</feature>
<keyword evidence="9 12" id="KW-0472">Membrane</keyword>
<proteinExistence type="predicted"/>
<dbReference type="Gene3D" id="1.10.8.10">
    <property type="entry name" value="DNA helicase RuvA subunit, C-terminal domain"/>
    <property type="match status" value="1"/>
</dbReference>
<dbReference type="SMART" id="SM00546">
    <property type="entry name" value="CUE"/>
    <property type="match status" value="1"/>
</dbReference>
<feature type="domain" description="RING-type" evidence="13">
    <location>
        <begin position="414"/>
        <end position="452"/>
    </location>
</feature>
<evidence type="ECO:0000256" key="12">
    <source>
        <dbReference type="SAM" id="Phobius"/>
    </source>
</evidence>
<evidence type="ECO:0000256" key="4">
    <source>
        <dbReference type="ARBA" id="ARBA00022692"/>
    </source>
</evidence>
<dbReference type="InterPro" id="IPR057992">
    <property type="entry name" value="TPR_SYVN1_N"/>
</dbReference>
<dbReference type="Proteomes" id="UP000515146">
    <property type="component" value="Unplaced"/>
</dbReference>
<feature type="domain" description="CUE" evidence="14">
    <location>
        <begin position="551"/>
        <end position="593"/>
    </location>
</feature>
<comment type="subcellular location">
    <subcellularLocation>
        <location evidence="1">Membrane</location>
        <topology evidence="1">Multi-pass membrane protein</topology>
    </subcellularLocation>
</comment>
<keyword evidence="6 10" id="KW-0863">Zinc-finger</keyword>
<dbReference type="GO" id="GO:0005829">
    <property type="term" value="C:cytosol"/>
    <property type="evidence" value="ECO:0007669"/>
    <property type="project" value="TreeGrafter"/>
</dbReference>
<keyword evidence="4 12" id="KW-0812">Transmembrane</keyword>
<dbReference type="SUPFAM" id="SSF57850">
    <property type="entry name" value="RING/U-box"/>
    <property type="match status" value="1"/>
</dbReference>
<dbReference type="OrthoDB" id="3824970at2759"/>
<keyword evidence="8 12" id="KW-1133">Transmembrane helix</keyword>
<evidence type="ECO:0000256" key="8">
    <source>
        <dbReference type="ARBA" id="ARBA00022989"/>
    </source>
</evidence>
<dbReference type="PANTHER" id="PTHR15067:SF5">
    <property type="entry name" value="E3 UBIQUITIN-PROTEIN LIGASE AMFR"/>
    <property type="match status" value="1"/>
</dbReference>
<reference evidence="16" key="1">
    <citation type="submission" date="2025-08" db="UniProtKB">
        <authorList>
            <consortium name="RefSeq"/>
        </authorList>
    </citation>
    <scope>IDENTIFICATION</scope>
    <source>
        <strain evidence="16">Airmid</strain>
    </source>
</reference>
<keyword evidence="5" id="KW-0479">Metal-binding</keyword>
<dbReference type="InterPro" id="IPR003892">
    <property type="entry name" value="CUE"/>
</dbReference>
<dbReference type="GO" id="GO:0061630">
    <property type="term" value="F:ubiquitin protein ligase activity"/>
    <property type="evidence" value="ECO:0007669"/>
    <property type="project" value="TreeGrafter"/>
</dbReference>
<evidence type="ECO:0000256" key="2">
    <source>
        <dbReference type="ARBA" id="ARBA00004906"/>
    </source>
</evidence>
<evidence type="ECO:0000256" key="10">
    <source>
        <dbReference type="PROSITE-ProRule" id="PRU00175"/>
    </source>
</evidence>
<evidence type="ECO:0000313" key="15">
    <source>
        <dbReference type="Proteomes" id="UP000515146"/>
    </source>
</evidence>
<dbReference type="AlphaFoldDB" id="A0A6P6Y7V7"/>
<feature type="transmembrane region" description="Helical" evidence="12">
    <location>
        <begin position="329"/>
        <end position="351"/>
    </location>
</feature>
<dbReference type="Pfam" id="PF02845">
    <property type="entry name" value="CUE"/>
    <property type="match status" value="1"/>
</dbReference>
<comment type="pathway">
    <text evidence="2">Protein modification; protein ubiquitination.</text>
</comment>
<evidence type="ECO:0000259" key="13">
    <source>
        <dbReference type="PROSITE" id="PS50089"/>
    </source>
</evidence>
<dbReference type="PROSITE" id="PS50089">
    <property type="entry name" value="ZF_RING_2"/>
    <property type="match status" value="1"/>
</dbReference>
<dbReference type="GO" id="GO:0006511">
    <property type="term" value="P:ubiquitin-dependent protein catabolic process"/>
    <property type="evidence" value="ECO:0007669"/>
    <property type="project" value="TreeGrafter"/>
</dbReference>
<feature type="region of interest" description="Disordered" evidence="11">
    <location>
        <begin position="594"/>
        <end position="629"/>
    </location>
</feature>
<feature type="transmembrane region" description="Helical" evidence="12">
    <location>
        <begin position="218"/>
        <end position="238"/>
    </location>
</feature>
<dbReference type="KEGG" id="dpte:113795524"/>
<dbReference type="GO" id="GO:0016020">
    <property type="term" value="C:membrane"/>
    <property type="evidence" value="ECO:0007669"/>
    <property type="project" value="UniProtKB-SubCell"/>
</dbReference>
<evidence type="ECO:0000256" key="7">
    <source>
        <dbReference type="ARBA" id="ARBA00022833"/>
    </source>
</evidence>
<feature type="transmembrane region" description="Helical" evidence="12">
    <location>
        <begin position="259"/>
        <end position="282"/>
    </location>
</feature>
<evidence type="ECO:0000259" key="14">
    <source>
        <dbReference type="PROSITE" id="PS51140"/>
    </source>
</evidence>
<gene>
    <name evidence="16" type="primary">LOC113795524</name>
</gene>
<evidence type="ECO:0000256" key="3">
    <source>
        <dbReference type="ARBA" id="ARBA00022679"/>
    </source>
</evidence>
<dbReference type="InParanoid" id="A0A6P6Y7V7"/>
<dbReference type="CDD" id="cd14421">
    <property type="entry name" value="CUE_AMFR"/>
    <property type="match status" value="1"/>
</dbReference>
<evidence type="ECO:0000256" key="5">
    <source>
        <dbReference type="ARBA" id="ARBA00022723"/>
    </source>
</evidence>
<dbReference type="Pfam" id="PF13639">
    <property type="entry name" value="zf-RING_2"/>
    <property type="match status" value="1"/>
</dbReference>
<keyword evidence="15" id="KW-1185">Reference proteome</keyword>
<keyword evidence="3" id="KW-0808">Transferase</keyword>
<dbReference type="GO" id="GO:0043130">
    <property type="term" value="F:ubiquitin binding"/>
    <property type="evidence" value="ECO:0007669"/>
    <property type="project" value="InterPro"/>
</dbReference>
<evidence type="ECO:0000256" key="11">
    <source>
        <dbReference type="SAM" id="MobiDB-lite"/>
    </source>
</evidence>
<dbReference type="SMART" id="SM00184">
    <property type="entry name" value="RING"/>
    <property type="match status" value="1"/>
</dbReference>
<accession>A0A6P6Y7V7</accession>
<evidence type="ECO:0000256" key="6">
    <source>
        <dbReference type="ARBA" id="ARBA00022771"/>
    </source>
</evidence>
<feature type="compositionally biased region" description="Acidic residues" evidence="11">
    <location>
        <begin position="643"/>
        <end position="669"/>
    </location>
</feature>
<dbReference type="OMA" id="EWKINAT"/>
<dbReference type="GeneID" id="113795524"/>
<evidence type="ECO:0000256" key="1">
    <source>
        <dbReference type="ARBA" id="ARBA00004141"/>
    </source>
</evidence>
<feature type="region of interest" description="Disordered" evidence="11">
    <location>
        <begin position="642"/>
        <end position="669"/>
    </location>
</feature>
<feature type="compositionally biased region" description="Low complexity" evidence="11">
    <location>
        <begin position="597"/>
        <end position="616"/>
    </location>
</feature>
<feature type="transmembrane region" description="Helical" evidence="12">
    <location>
        <begin position="288"/>
        <end position="317"/>
    </location>
</feature>
<dbReference type="FunFam" id="3.30.40.10:FF:000259">
    <property type="entry name" value="E3 ubiquitin protein ligase RIN2"/>
    <property type="match status" value="1"/>
</dbReference>
<dbReference type="Pfam" id="PF25563">
    <property type="entry name" value="TPR_SYVN1_N"/>
    <property type="match status" value="1"/>
</dbReference>
<dbReference type="GO" id="GO:0030968">
    <property type="term" value="P:endoplasmic reticulum unfolded protein response"/>
    <property type="evidence" value="ECO:0007669"/>
    <property type="project" value="TreeGrafter"/>
</dbReference>
<dbReference type="GO" id="GO:0070936">
    <property type="term" value="P:protein K48-linked ubiquitination"/>
    <property type="evidence" value="ECO:0007669"/>
    <property type="project" value="TreeGrafter"/>
</dbReference>